<dbReference type="SUPFAM" id="SSF51735">
    <property type="entry name" value="NAD(P)-binding Rossmann-fold domains"/>
    <property type="match status" value="1"/>
</dbReference>
<dbReference type="GO" id="GO:0003960">
    <property type="term" value="F:quinone reductase (NADPH) activity"/>
    <property type="evidence" value="ECO:0007669"/>
    <property type="project" value="UniProtKB-EC"/>
</dbReference>
<proteinExistence type="predicted"/>
<dbReference type="Pfam" id="PF00107">
    <property type="entry name" value="ADH_zinc_N"/>
    <property type="match status" value="1"/>
</dbReference>
<dbReference type="InterPro" id="IPR036291">
    <property type="entry name" value="NAD(P)-bd_dom_sf"/>
</dbReference>
<dbReference type="EMBL" id="JX649889">
    <property type="protein sequence ID" value="AGC72010.1"/>
    <property type="molecule type" value="Genomic_DNA"/>
</dbReference>
<dbReference type="Gene3D" id="3.90.180.10">
    <property type="entry name" value="Medium-chain alcohol dehydrogenases, catalytic domain"/>
    <property type="match status" value="1"/>
</dbReference>
<name>L7W0I9_9BACT</name>
<dbReference type="PANTHER" id="PTHR48106:SF8">
    <property type="entry name" value="OS02G0805600 PROTEIN"/>
    <property type="match status" value="1"/>
</dbReference>
<keyword evidence="1" id="KW-0521">NADP</keyword>
<dbReference type="InterPro" id="IPR014189">
    <property type="entry name" value="Quinone_OxRdtase_PIG3"/>
</dbReference>
<accession>L7W0I9</accession>
<dbReference type="Pfam" id="PF08240">
    <property type="entry name" value="ADH_N"/>
    <property type="match status" value="1"/>
</dbReference>
<dbReference type="InterPro" id="IPR013154">
    <property type="entry name" value="ADH-like_N"/>
</dbReference>
<dbReference type="NCBIfam" id="TIGR02824">
    <property type="entry name" value="quinone_pig3"/>
    <property type="match status" value="1"/>
</dbReference>
<organism evidence="4">
    <name type="scientific">uncultured bacterium A1Q1_fos_36</name>
    <dbReference type="NCBI Taxonomy" id="1256573"/>
    <lineage>
        <taxon>Bacteria</taxon>
        <taxon>environmental samples</taxon>
    </lineage>
</organism>
<evidence type="ECO:0000259" key="3">
    <source>
        <dbReference type="SMART" id="SM00829"/>
    </source>
</evidence>
<dbReference type="PANTHER" id="PTHR48106">
    <property type="entry name" value="QUINONE OXIDOREDUCTASE PIG3-RELATED"/>
    <property type="match status" value="1"/>
</dbReference>
<evidence type="ECO:0000313" key="4">
    <source>
        <dbReference type="EMBL" id="AGC72010.1"/>
    </source>
</evidence>
<reference evidence="4" key="1">
    <citation type="submission" date="2012-09" db="EMBL/GenBank/DDBJ databases">
        <title>Metagenomic Characterization of a Microbial Community in Wastewater Detects High Levels of Antibiotic Resistance.</title>
        <authorList>
            <person name="Abrams M."/>
            <person name="Caldwell A."/>
            <person name="Vandaei E."/>
            <person name="Lee W."/>
            <person name="Perrott J."/>
            <person name="Khan S.Y."/>
            <person name="Ta J."/>
            <person name="Romero D."/>
            <person name="Nguyen V."/>
            <person name="Pourmand N."/>
            <person name="Ouverney C.C."/>
        </authorList>
    </citation>
    <scope>NUCLEOTIDE SEQUENCE</scope>
</reference>
<dbReference type="InterPro" id="IPR011032">
    <property type="entry name" value="GroES-like_sf"/>
</dbReference>
<protein>
    <submittedName>
        <fullName evidence="4">Quinone oxidoreductase</fullName>
        <ecNumber evidence="4">1.6.5.5</ecNumber>
    </submittedName>
</protein>
<dbReference type="SUPFAM" id="SSF50129">
    <property type="entry name" value="GroES-like"/>
    <property type="match status" value="1"/>
</dbReference>
<keyword evidence="2 4" id="KW-0560">Oxidoreductase</keyword>
<sequence>MTAPTAAPALPATMHYVDHGSGGAPTCMQIAQGPLPVPADDEVLIRVAAAGINRPDILQRSGKYPPPADASPVMGLEVAGEIIAVGAAVTGWHVGDTVCALTPGGGYAEYCKTPAAHCLPIPHGLSVVEAAALPETFFTVWANVFDRARLQAGETILIHGGSSGIGSTAIQLARAFGAGKVVVTCGDQSKIDYALALGAHVGINYKTQNFVAETRAATDGRGADVVLDMVGAPYFQQNLAACATDGRIAQIAFQHGAKAELNMQELMLRRLTWTGSTLRARPKQAKAAIAVALARDVWPRFNANPDALRPHIHAKFALSAVVQAHQMMESGTHLGKIVLVMQA</sequence>
<dbReference type="CDD" id="cd05276">
    <property type="entry name" value="p53_inducible_oxidoreductase"/>
    <property type="match status" value="1"/>
</dbReference>
<evidence type="ECO:0000256" key="2">
    <source>
        <dbReference type="ARBA" id="ARBA00023002"/>
    </source>
</evidence>
<feature type="domain" description="Enoyl reductase (ER)" evidence="3">
    <location>
        <begin position="23"/>
        <end position="339"/>
    </location>
</feature>
<dbReference type="EC" id="1.6.5.5" evidence="4"/>
<dbReference type="InterPro" id="IPR013149">
    <property type="entry name" value="ADH-like_C"/>
</dbReference>
<dbReference type="GO" id="GO:0070402">
    <property type="term" value="F:NADPH binding"/>
    <property type="evidence" value="ECO:0007669"/>
    <property type="project" value="TreeGrafter"/>
</dbReference>
<dbReference type="SMART" id="SM00829">
    <property type="entry name" value="PKS_ER"/>
    <property type="match status" value="1"/>
</dbReference>
<dbReference type="Gene3D" id="3.40.50.720">
    <property type="entry name" value="NAD(P)-binding Rossmann-like Domain"/>
    <property type="match status" value="1"/>
</dbReference>
<evidence type="ECO:0000256" key="1">
    <source>
        <dbReference type="ARBA" id="ARBA00022857"/>
    </source>
</evidence>
<dbReference type="AlphaFoldDB" id="L7W0I9"/>
<dbReference type="InterPro" id="IPR020843">
    <property type="entry name" value="ER"/>
</dbReference>